<feature type="non-terminal residue" evidence="1">
    <location>
        <position position="1"/>
    </location>
</feature>
<feature type="non-terminal residue" evidence="1">
    <location>
        <position position="167"/>
    </location>
</feature>
<dbReference type="EMBL" id="OX596094">
    <property type="protein sequence ID" value="CAM9378294.1"/>
    <property type="molecule type" value="Genomic_DNA"/>
</dbReference>
<evidence type="ECO:0000313" key="2">
    <source>
        <dbReference type="Proteomes" id="UP001162501"/>
    </source>
</evidence>
<evidence type="ECO:0000313" key="1">
    <source>
        <dbReference type="EMBL" id="CAM9378294.1"/>
    </source>
</evidence>
<accession>A0AC59Y4J0</accession>
<proteinExistence type="predicted"/>
<protein>
    <submittedName>
        <fullName evidence="1">Uncharacterized protein</fullName>
    </submittedName>
</protein>
<gene>
    <name evidence="1" type="ORF">MRATA1EN22A_LOCUS1685</name>
</gene>
<reference evidence="1" key="1">
    <citation type="submission" date="2023-05" db="EMBL/GenBank/DDBJ databases">
        <authorList>
            <consortium name="ELIXIR-Norway"/>
        </authorList>
    </citation>
    <scope>NUCLEOTIDE SEQUENCE</scope>
</reference>
<dbReference type="Proteomes" id="UP001162501">
    <property type="component" value="Chromosome 10"/>
</dbReference>
<reference evidence="1" key="2">
    <citation type="submission" date="2025-03" db="EMBL/GenBank/DDBJ databases">
        <authorList>
            <consortium name="ELIXIR-Norway"/>
            <consortium name="Elixir Norway"/>
        </authorList>
    </citation>
    <scope>NUCLEOTIDE SEQUENCE</scope>
</reference>
<name>A0AC59Y4J0_RANTA</name>
<organism evidence="1 2">
    <name type="scientific">Rangifer tarandus platyrhynchus</name>
    <name type="common">Svalbard reindeer</name>
    <dbReference type="NCBI Taxonomy" id="3082113"/>
    <lineage>
        <taxon>Eukaryota</taxon>
        <taxon>Metazoa</taxon>
        <taxon>Chordata</taxon>
        <taxon>Craniata</taxon>
        <taxon>Vertebrata</taxon>
        <taxon>Euteleostomi</taxon>
        <taxon>Mammalia</taxon>
        <taxon>Eutheria</taxon>
        <taxon>Laurasiatheria</taxon>
        <taxon>Artiodactyla</taxon>
        <taxon>Ruminantia</taxon>
        <taxon>Pecora</taxon>
        <taxon>Cervidae</taxon>
        <taxon>Odocoileinae</taxon>
        <taxon>Rangifer</taxon>
    </lineage>
</organism>
<sequence length="167" mass="18026">MLVEGGFRRETPRNLLPRENKGRCRARAWLVPGAPRRPPGPGDFLLCPLEPGSVHTGTPAPHLALAETTQTVRYDITCFRAGERDRYSRLLLFLKVAGVRGSVKACSWLNESVEMIYMNDFTGTLGPAWEVVLCAAESRLPGATGLCSVTAPAGPVSGAGPVFGFMR</sequence>